<sequence>MLLGLSSSLSKIALLAKTTSTKTCQPAKASEQLPIEVTLRARVLRSIRGAERGRQALLCPGVLERDHQTFEILAANNRFRVSTQCNDDNLRPL</sequence>
<name>A0A177D3X0_ALTAL</name>
<dbReference type="AlphaFoldDB" id="A0A177D3X0"/>
<gene>
    <name evidence="1" type="ORF">CC77DRAFT_564546</name>
</gene>
<dbReference type="Proteomes" id="UP000077248">
    <property type="component" value="Unassembled WGS sequence"/>
</dbReference>
<evidence type="ECO:0000313" key="1">
    <source>
        <dbReference type="EMBL" id="OAG14393.1"/>
    </source>
</evidence>
<keyword evidence="2" id="KW-1185">Reference proteome</keyword>
<evidence type="ECO:0000313" key="2">
    <source>
        <dbReference type="Proteomes" id="UP000077248"/>
    </source>
</evidence>
<protein>
    <submittedName>
        <fullName evidence="1">Uncharacterized protein</fullName>
    </submittedName>
</protein>
<dbReference type="EMBL" id="KV441500">
    <property type="protein sequence ID" value="OAG14393.1"/>
    <property type="molecule type" value="Genomic_DNA"/>
</dbReference>
<proteinExistence type="predicted"/>
<dbReference type="GeneID" id="29117808"/>
<reference evidence="1 2" key="1">
    <citation type="submission" date="2016-05" db="EMBL/GenBank/DDBJ databases">
        <title>Comparative analysis of secretome profiles of manganese(II)-oxidizing ascomycete fungi.</title>
        <authorList>
            <consortium name="DOE Joint Genome Institute"/>
            <person name="Zeiner C.A."/>
            <person name="Purvine S.O."/>
            <person name="Zink E.M."/>
            <person name="Wu S."/>
            <person name="Pasa-Tolic L."/>
            <person name="Chaput D.L."/>
            <person name="Haridas S."/>
            <person name="Grigoriev I.V."/>
            <person name="Santelli C.M."/>
            <person name="Hansel C.M."/>
        </authorList>
    </citation>
    <scope>NUCLEOTIDE SEQUENCE [LARGE SCALE GENOMIC DNA]</scope>
    <source>
        <strain evidence="1 2">SRC1lrK2f</strain>
    </source>
</reference>
<dbReference type="VEuPathDB" id="FungiDB:CC77DRAFT_564546"/>
<dbReference type="KEGG" id="aalt:CC77DRAFT_564546"/>
<accession>A0A177D3X0</accession>
<dbReference type="RefSeq" id="XP_018379814.1">
    <property type="nucleotide sequence ID" value="XM_018532214.1"/>
</dbReference>
<organism evidence="1 2">
    <name type="scientific">Alternaria alternata</name>
    <name type="common">Alternaria rot fungus</name>
    <name type="synonym">Torula alternata</name>
    <dbReference type="NCBI Taxonomy" id="5599"/>
    <lineage>
        <taxon>Eukaryota</taxon>
        <taxon>Fungi</taxon>
        <taxon>Dikarya</taxon>
        <taxon>Ascomycota</taxon>
        <taxon>Pezizomycotina</taxon>
        <taxon>Dothideomycetes</taxon>
        <taxon>Pleosporomycetidae</taxon>
        <taxon>Pleosporales</taxon>
        <taxon>Pleosporineae</taxon>
        <taxon>Pleosporaceae</taxon>
        <taxon>Alternaria</taxon>
        <taxon>Alternaria sect. Alternaria</taxon>
        <taxon>Alternaria alternata complex</taxon>
    </lineage>
</organism>